<name>A0ABQ0YEZ6_9NOCA</name>
<keyword evidence="4" id="KW-1185">Reference proteome</keyword>
<dbReference type="Pfam" id="PF01243">
    <property type="entry name" value="PNPOx_N"/>
    <property type="match status" value="1"/>
</dbReference>
<dbReference type="Proteomes" id="UP000325466">
    <property type="component" value="Unassembled WGS sequence"/>
</dbReference>
<feature type="region of interest" description="Disordered" evidence="1">
    <location>
        <begin position="151"/>
        <end position="173"/>
    </location>
</feature>
<proteinExistence type="predicted"/>
<dbReference type="EMBL" id="BLAH01000007">
    <property type="protein sequence ID" value="GES35099.1"/>
    <property type="molecule type" value="Genomic_DNA"/>
</dbReference>
<dbReference type="Gene3D" id="2.30.110.10">
    <property type="entry name" value="Electron Transport, Fmn-binding Protein, Chain A"/>
    <property type="match status" value="1"/>
</dbReference>
<reference evidence="3 4" key="1">
    <citation type="journal article" date="2018" name="Biodegradation">
        <title>1,4-Dioxane degradation characteristics of Rhodococcus aetherivorans JCM 14343.</title>
        <authorList>
            <person name="Inoue D."/>
            <person name="Tsunoda T."/>
            <person name="Yamamoto N."/>
            <person name="Ike M."/>
            <person name="Sei K."/>
        </authorList>
    </citation>
    <scope>NUCLEOTIDE SEQUENCE [LARGE SCALE GENOMIC DNA]</scope>
    <source>
        <strain evidence="3 4">JCM 14343</strain>
    </source>
</reference>
<dbReference type="SUPFAM" id="SSF50475">
    <property type="entry name" value="FMN-binding split barrel"/>
    <property type="match status" value="1"/>
</dbReference>
<organism evidence="3 4">
    <name type="scientific">Rhodococcus aetherivorans</name>
    <dbReference type="NCBI Taxonomy" id="191292"/>
    <lineage>
        <taxon>Bacteria</taxon>
        <taxon>Bacillati</taxon>
        <taxon>Actinomycetota</taxon>
        <taxon>Actinomycetes</taxon>
        <taxon>Mycobacteriales</taxon>
        <taxon>Nocardiaceae</taxon>
        <taxon>Rhodococcus</taxon>
    </lineage>
</organism>
<evidence type="ECO:0000313" key="3">
    <source>
        <dbReference type="EMBL" id="GES35099.1"/>
    </source>
</evidence>
<evidence type="ECO:0000259" key="2">
    <source>
        <dbReference type="Pfam" id="PF01243"/>
    </source>
</evidence>
<dbReference type="InterPro" id="IPR011576">
    <property type="entry name" value="Pyridox_Oxase_N"/>
</dbReference>
<gene>
    <name evidence="3" type="ORF">RAJCM14343_0343</name>
</gene>
<evidence type="ECO:0000256" key="1">
    <source>
        <dbReference type="SAM" id="MobiDB-lite"/>
    </source>
</evidence>
<comment type="caution">
    <text evidence="3">The sequence shown here is derived from an EMBL/GenBank/DDBJ whole genome shotgun (WGS) entry which is preliminary data.</text>
</comment>
<evidence type="ECO:0000313" key="4">
    <source>
        <dbReference type="Proteomes" id="UP000325466"/>
    </source>
</evidence>
<feature type="domain" description="Pyridoxamine 5'-phosphate oxidase N-terminal" evidence="2">
    <location>
        <begin position="23"/>
        <end position="149"/>
    </location>
</feature>
<accession>A0ABQ0YEZ6</accession>
<protein>
    <recommendedName>
        <fullName evidence="2">Pyridoxamine 5'-phosphate oxidase N-terminal domain-containing protein</fullName>
    </recommendedName>
</protein>
<dbReference type="InterPro" id="IPR012349">
    <property type="entry name" value="Split_barrel_FMN-bd"/>
</dbReference>
<sequence length="173" mass="19020">MTMAVGIDDNEDLRTLRVDEEGIAELVAAQTECTFAFSTAAGWPAGVVMSYLHHDDRFWLTAAKDRAHVRAAMRESRVTLVISNAGTGLPGRRMLAVRGRVTVHADAETKRWFYAAFAQRHAPTDPAAFQRLLDSPNRVVLEVRPVRIAVSHDSTRMPGDGRGGSLGPRPNKE</sequence>